<feature type="transmembrane region" description="Helical" evidence="1">
    <location>
        <begin position="6"/>
        <end position="28"/>
    </location>
</feature>
<accession>A0A1V6LSQ6</accession>
<dbReference type="OrthoDB" id="1492993at2"/>
<keyword evidence="1" id="KW-1133">Transmembrane helix</keyword>
<dbReference type="Proteomes" id="UP000191680">
    <property type="component" value="Unassembled WGS sequence"/>
</dbReference>
<comment type="caution">
    <text evidence="2">The sequence shown here is derived from an EMBL/GenBank/DDBJ whole genome shotgun (WGS) entry which is preliminary data.</text>
</comment>
<protein>
    <submittedName>
        <fullName evidence="2">Uncharacterized protein</fullName>
    </submittedName>
</protein>
<dbReference type="EMBL" id="MTBC01000004">
    <property type="protein sequence ID" value="OQD43016.1"/>
    <property type="molecule type" value="Genomic_DNA"/>
</dbReference>
<evidence type="ECO:0000313" key="3">
    <source>
        <dbReference type="Proteomes" id="UP000191680"/>
    </source>
</evidence>
<evidence type="ECO:0000256" key="1">
    <source>
        <dbReference type="SAM" id="Phobius"/>
    </source>
</evidence>
<gene>
    <name evidence="2" type="ORF">BUL40_07950</name>
</gene>
<keyword evidence="1" id="KW-0812">Transmembrane</keyword>
<dbReference type="AlphaFoldDB" id="A0A1V6LSQ6"/>
<evidence type="ECO:0000313" key="2">
    <source>
        <dbReference type="EMBL" id="OQD43016.1"/>
    </source>
</evidence>
<keyword evidence="3" id="KW-1185">Reference proteome</keyword>
<keyword evidence="1" id="KW-0472">Membrane</keyword>
<sequence>MKNKLSTNTLLSLTAMMVSVLTLVIFIYQTSLMRKQNYLSILPYVQFAERNHPNSKIYELSLKNHGVGPAILESVQMIYHGKVENLTSYNNELLSYLKQKRPALDSLANYTYATLDPGIALPANEVYTFLKVEGSEKDCKLIANTIESLLQDGLEYKLIYKSIQDERWQIKSNSPTNSPEKLH</sequence>
<name>A0A1V6LSQ6_9FLAO</name>
<proteinExistence type="predicted"/>
<dbReference type="RefSeq" id="WP_080318804.1">
    <property type="nucleotide sequence ID" value="NZ_MTBC01000004.1"/>
</dbReference>
<reference evidence="2 3" key="1">
    <citation type="submission" date="2016-12" db="EMBL/GenBank/DDBJ databases">
        <authorList>
            <person name="Song W.-J."/>
            <person name="Kurnit D.M."/>
        </authorList>
    </citation>
    <scope>NUCLEOTIDE SEQUENCE [LARGE SCALE GENOMIC DNA]</scope>
    <source>
        <strain evidence="2 3">HSG9</strain>
    </source>
</reference>
<organism evidence="2 3">
    <name type="scientific">Croceivirga radicis</name>
    <dbReference type="NCBI Taxonomy" id="1929488"/>
    <lineage>
        <taxon>Bacteria</taxon>
        <taxon>Pseudomonadati</taxon>
        <taxon>Bacteroidota</taxon>
        <taxon>Flavobacteriia</taxon>
        <taxon>Flavobacteriales</taxon>
        <taxon>Flavobacteriaceae</taxon>
        <taxon>Croceivirga</taxon>
    </lineage>
</organism>